<comment type="caution">
    <text evidence="6">The sequence shown here is derived from an EMBL/GenBank/DDBJ whole genome shotgun (WGS) entry which is preliminary data.</text>
</comment>
<evidence type="ECO:0000259" key="5">
    <source>
        <dbReference type="Pfam" id="PF18321"/>
    </source>
</evidence>
<reference evidence="6" key="1">
    <citation type="journal article" date="2014" name="Int. J. Syst. Evol. Microbiol.">
        <title>Complete genome sequence of Corynebacterium casei LMG S-19264T (=DSM 44701T), isolated from a smear-ripened cheese.</title>
        <authorList>
            <consortium name="US DOE Joint Genome Institute (JGI-PGF)"/>
            <person name="Walter F."/>
            <person name="Albersmeier A."/>
            <person name="Kalinowski J."/>
            <person name="Ruckert C."/>
        </authorList>
    </citation>
    <scope>NUCLEOTIDE SEQUENCE</scope>
    <source>
        <strain evidence="6">CGMCC 1.15254</strain>
    </source>
</reference>
<dbReference type="Pfam" id="PF18321">
    <property type="entry name" value="3HCDH_RFF"/>
    <property type="match status" value="1"/>
</dbReference>
<dbReference type="InterPro" id="IPR006108">
    <property type="entry name" value="3HC_DH_C"/>
</dbReference>
<evidence type="ECO:0000256" key="2">
    <source>
        <dbReference type="ARBA" id="ARBA00023002"/>
    </source>
</evidence>
<dbReference type="InterPro" id="IPR013328">
    <property type="entry name" value="6PGD_dom2"/>
</dbReference>
<evidence type="ECO:0000313" key="7">
    <source>
        <dbReference type="Proteomes" id="UP000632498"/>
    </source>
</evidence>
<dbReference type="Proteomes" id="UP000632498">
    <property type="component" value="Unassembled WGS sequence"/>
</dbReference>
<comment type="similarity">
    <text evidence="1">Belongs to the 3-hydroxyacyl-CoA dehydrogenase family.</text>
</comment>
<feature type="domain" description="3-hydroxyacyl-CoA dehydrogenase NAD binding" evidence="4">
    <location>
        <begin position="9"/>
        <end position="187"/>
    </location>
</feature>
<dbReference type="PANTHER" id="PTHR48075:SF5">
    <property type="entry name" value="3-HYDROXYBUTYRYL-COA DEHYDROGENASE"/>
    <property type="match status" value="1"/>
</dbReference>
<evidence type="ECO:0000256" key="1">
    <source>
        <dbReference type="ARBA" id="ARBA00009463"/>
    </source>
</evidence>
<dbReference type="InterPro" id="IPR036291">
    <property type="entry name" value="NAD(P)-bd_dom_sf"/>
</dbReference>
<feature type="domain" description="3-hydroxyacyl-CoA dehydrogenase C-terminal" evidence="3">
    <location>
        <begin position="190"/>
        <end position="287"/>
    </location>
</feature>
<keyword evidence="7" id="KW-1185">Reference proteome</keyword>
<dbReference type="InterPro" id="IPR008927">
    <property type="entry name" value="6-PGluconate_DH-like_C_sf"/>
</dbReference>
<dbReference type="InterPro" id="IPR041040">
    <property type="entry name" value="3HCDH_RFF"/>
</dbReference>
<gene>
    <name evidence="6" type="ORF">GCM10011332_19230</name>
</gene>
<dbReference type="GO" id="GO:0006631">
    <property type="term" value="P:fatty acid metabolic process"/>
    <property type="evidence" value="ECO:0007669"/>
    <property type="project" value="InterPro"/>
</dbReference>
<reference evidence="6" key="2">
    <citation type="submission" date="2020-09" db="EMBL/GenBank/DDBJ databases">
        <authorList>
            <person name="Sun Q."/>
            <person name="Zhou Y."/>
        </authorList>
    </citation>
    <scope>NUCLEOTIDE SEQUENCE</scope>
    <source>
        <strain evidence="6">CGMCC 1.15254</strain>
    </source>
</reference>
<evidence type="ECO:0000313" key="6">
    <source>
        <dbReference type="EMBL" id="GGF65284.1"/>
    </source>
</evidence>
<dbReference type="SUPFAM" id="SSF51735">
    <property type="entry name" value="NAD(P)-binding Rossmann-fold domains"/>
    <property type="match status" value="1"/>
</dbReference>
<dbReference type="FunFam" id="3.40.50.720:FF:000009">
    <property type="entry name" value="Fatty oxidation complex, alpha subunit"/>
    <property type="match status" value="1"/>
</dbReference>
<dbReference type="Pfam" id="PF00725">
    <property type="entry name" value="3HCDH"/>
    <property type="match status" value="2"/>
</dbReference>
<dbReference type="SUPFAM" id="SSF48179">
    <property type="entry name" value="6-phosphogluconate dehydrogenase C-terminal domain-like"/>
    <property type="match status" value="2"/>
</dbReference>
<proteinExistence type="inferred from homology"/>
<feature type="domain" description="3-hydroxybutyryl-CoA dehydrogenase reduced Rossmann-fold" evidence="5">
    <location>
        <begin position="351"/>
        <end position="423"/>
    </location>
</feature>
<dbReference type="Pfam" id="PF02737">
    <property type="entry name" value="3HCDH_N"/>
    <property type="match status" value="1"/>
</dbReference>
<dbReference type="PROSITE" id="PS00067">
    <property type="entry name" value="3HCDH"/>
    <property type="match status" value="1"/>
</dbReference>
<dbReference type="Gene3D" id="1.10.1040.10">
    <property type="entry name" value="N-(1-d-carboxylethyl)-l-norvaline Dehydrogenase, domain 2"/>
    <property type="match status" value="2"/>
</dbReference>
<dbReference type="PANTHER" id="PTHR48075">
    <property type="entry name" value="3-HYDROXYACYL-COA DEHYDROGENASE FAMILY PROTEIN"/>
    <property type="match status" value="1"/>
</dbReference>
<evidence type="ECO:0000259" key="3">
    <source>
        <dbReference type="Pfam" id="PF00725"/>
    </source>
</evidence>
<dbReference type="NCBIfam" id="NF006124">
    <property type="entry name" value="PRK08268.1"/>
    <property type="match status" value="1"/>
</dbReference>
<dbReference type="EMBL" id="BMHV01000012">
    <property type="protein sequence ID" value="GGF65284.1"/>
    <property type="molecule type" value="Genomic_DNA"/>
</dbReference>
<dbReference type="AlphaFoldDB" id="A0A917BZX5"/>
<name>A0A917BZX5_9PROT</name>
<dbReference type="GO" id="GO:0070403">
    <property type="term" value="F:NAD+ binding"/>
    <property type="evidence" value="ECO:0007669"/>
    <property type="project" value="InterPro"/>
</dbReference>
<dbReference type="InterPro" id="IPR006176">
    <property type="entry name" value="3-OHacyl-CoA_DH_NAD-bd"/>
</dbReference>
<dbReference type="RefSeq" id="WP_188664272.1">
    <property type="nucleotide sequence ID" value="NZ_BMHV01000012.1"/>
</dbReference>
<evidence type="ECO:0000259" key="4">
    <source>
        <dbReference type="Pfam" id="PF02737"/>
    </source>
</evidence>
<dbReference type="InterPro" id="IPR006180">
    <property type="entry name" value="3-OHacyl-CoA_DH_CS"/>
</dbReference>
<organism evidence="6 7">
    <name type="scientific">Terasakiella brassicae</name>
    <dbReference type="NCBI Taxonomy" id="1634917"/>
    <lineage>
        <taxon>Bacteria</taxon>
        <taxon>Pseudomonadati</taxon>
        <taxon>Pseudomonadota</taxon>
        <taxon>Alphaproteobacteria</taxon>
        <taxon>Rhodospirillales</taxon>
        <taxon>Terasakiellaceae</taxon>
        <taxon>Terasakiella</taxon>
    </lineage>
</organism>
<sequence length="512" mass="55212">MAALSTSDTVAVIGAGTMGAGIAQVAAKAGHPVLLFDAQHGAAQSGKDKTAKGLNRLVEKGKMSQPDVDDLLSRIQIVENLSDLAPAKLVIEAIVENLDIKQNVFAQLEDICSADTIMASNTSSISLTAIGAKLKRSNRLVGMHFFNPAPIMQLVEVISGLTTAKEVADCVYETSLSWGKKPVHAKSTPGFIVNRVARPFYAEALRVLEEGGADIATIDTALKDVGGFRMGPFELMDLIGLDVNYAVTLTTWGQFYNDPRFLPSLIQKELVDGGLLGRKSGRGFYEYGDNVPKAGPHNADKGLKPSKIIVEGDLGPAEVLVERMIKAGLDVERIDDQDSMVDRIIVGHTHLMLTPGMLASELEASMIMEENEALVLFDLAIDYAKTTRITIAPSDTADEEHVAEACGLFQSLGIDVSVLDDIPGLIVARTVAMIINEAADTVHKQVCSVTDVDLAMQKGVNYPKGPLAWADEIGPDYISAVIENMGRTYGEDRYRTSILLRRKVNTGKYFHD</sequence>
<dbReference type="Gene3D" id="3.40.50.720">
    <property type="entry name" value="NAD(P)-binding Rossmann-like Domain"/>
    <property type="match status" value="1"/>
</dbReference>
<accession>A0A917BZX5</accession>
<protein>
    <submittedName>
        <fullName evidence="6">3-hydroxyacyl-CoA dehydrogenase</fullName>
    </submittedName>
</protein>
<feature type="domain" description="3-hydroxyacyl-CoA dehydrogenase C-terminal" evidence="3">
    <location>
        <begin position="424"/>
        <end position="509"/>
    </location>
</feature>
<dbReference type="GO" id="GO:0016616">
    <property type="term" value="F:oxidoreductase activity, acting on the CH-OH group of donors, NAD or NADP as acceptor"/>
    <property type="evidence" value="ECO:0007669"/>
    <property type="project" value="InterPro"/>
</dbReference>
<keyword evidence="2" id="KW-0560">Oxidoreductase</keyword>